<dbReference type="Gene3D" id="2.30.30.940">
    <property type="match status" value="1"/>
</dbReference>
<reference evidence="2 4" key="3">
    <citation type="submission" date="2019-04" db="EMBL/GenBank/DDBJ databases">
        <authorList>
            <person name="Seth-Smith MB H."/>
            <person name="Seth-Smith H."/>
        </authorList>
    </citation>
    <scope>NUCLEOTIDE SEQUENCE [LARGE SCALE GENOMIC DNA]</scope>
    <source>
        <strain evidence="2">USB-603019</strain>
    </source>
</reference>
<dbReference type="CDD" id="cd18809">
    <property type="entry name" value="SF1_C_RecD"/>
    <property type="match status" value="1"/>
</dbReference>
<dbReference type="SUPFAM" id="SSF52540">
    <property type="entry name" value="P-loop containing nucleoside triphosphate hydrolases"/>
    <property type="match status" value="1"/>
</dbReference>
<dbReference type="STRING" id="1528099.AL705_04085"/>
<evidence type="ECO:0000313" key="2">
    <source>
        <dbReference type="EMBL" id="VHO00466.1"/>
    </source>
</evidence>
<dbReference type="InterPro" id="IPR027417">
    <property type="entry name" value="P-loop_NTPase"/>
</dbReference>
<evidence type="ECO:0000313" key="4">
    <source>
        <dbReference type="Proteomes" id="UP000324288"/>
    </source>
</evidence>
<evidence type="ECO:0000313" key="3">
    <source>
        <dbReference type="Proteomes" id="UP000068137"/>
    </source>
</evidence>
<gene>
    <name evidence="1" type="ORF">AL705_04085</name>
    <name evidence="2" type="ORF">LC603019_00768</name>
</gene>
<reference evidence="1 3" key="1">
    <citation type="journal article" date="2015" name="Genome Announc.">
        <title>Complete Genome Sequences for Two Strains of a Novel Fastidious, Partially Acid-Fast, Gram-Positive Corynebacterineae Bacterium, Derived from Human Clinical Samples.</title>
        <authorList>
            <person name="Nicholson A.C."/>
            <person name="Bell M."/>
            <person name="Humrighouse B.W."/>
            <person name="McQuiston J.R."/>
        </authorList>
    </citation>
    <scope>NUCLEOTIDE SEQUENCE [LARGE SCALE GENOMIC DNA]</scope>
    <source>
        <strain evidence="1 3">X1698</strain>
    </source>
</reference>
<evidence type="ECO:0000313" key="1">
    <source>
        <dbReference type="EMBL" id="ALE18957.1"/>
    </source>
</evidence>
<dbReference type="Proteomes" id="UP000068137">
    <property type="component" value="Chromosome"/>
</dbReference>
<protein>
    <recommendedName>
        <fullName evidence="5">TrwC relaxase domain-containing protein</fullName>
    </recommendedName>
</protein>
<organism evidence="1 3">
    <name type="scientific">Lawsonella clevelandensis</name>
    <dbReference type="NCBI Taxonomy" id="1528099"/>
    <lineage>
        <taxon>Bacteria</taxon>
        <taxon>Bacillati</taxon>
        <taxon>Actinomycetota</taxon>
        <taxon>Actinomycetes</taxon>
        <taxon>Mycobacteriales</taxon>
        <taxon>Lawsonellaceae</taxon>
        <taxon>Lawsonella</taxon>
    </lineage>
</organism>
<dbReference type="Proteomes" id="UP000324288">
    <property type="component" value="Chromosome"/>
</dbReference>
<keyword evidence="4" id="KW-1185">Reference proteome</keyword>
<dbReference type="KEGG" id="cbq:AL705_04085"/>
<dbReference type="AlphaFoldDB" id="A0A0M4LZ68"/>
<sequence length="638" mass="71611">MRFGQDKEQAENSLALRLGKDTSLGMFYERGWVHEGSKHDMIASIVDAYSHAEAAGESFVALATTRETVHELNVSIQQERIQKRLVASEGVPMRLHDGSIAWVGDTIVTRKNVRSLASSDGMPVANRELWRITRIRPDGGVDAVNLGRGVGITLPGDYVAHHVELGYAHTVHAAQGMTVDRSATLVDDNATRQLVYVGATRGRRSNDLFVNMEPTRGRVGLDANLQDRTSRDLLEGVLACGASPQTAVDVMEDARRQHTRHQDELSEALSQYRSEVDTIAAERVETGVYSETLAARTEASRSVLLDALKHEWDVWQAHQWETLLPEVGLQDMWGEVEKAWADTHTHAVEAVADARSRYQAGTQCAVGETTRGLRESWGRMEGAVRQFAAALPTAQHLLEEKREHAASEAHAEHYKNLAATLRRGVKKMEELCPPMVWENPWRRGRIAEIENELADIQAIREAENWPSYHSIAEEKLRQKLEKDTRRIAVAREHWEHDKGEALLEVRRASCGMDQADKDREERLAALKERGRVLGAAQVERVKSRAPHEEIMAGNAEIDAIVAEELRLEHDRKDALENDYRQLADDINHDLHTVWKDDPGLTHDLACEHAALEDTAHCQGIDLTPEKELTHDLGIEIEW</sequence>
<evidence type="ECO:0008006" key="5">
    <source>
        <dbReference type="Google" id="ProtNLM"/>
    </source>
</evidence>
<dbReference type="EMBL" id="LR584267">
    <property type="protein sequence ID" value="VHO00466.1"/>
    <property type="molecule type" value="Genomic_DNA"/>
</dbReference>
<name>A0A0M4LZ68_9ACTN</name>
<reference evidence="1" key="2">
    <citation type="journal article" date="2016" name="Int. J. Syst. Evol. Microbiol.">
        <title>Lawsonella clevelandensis gen. nov., sp. nov., a new member of the suborder Corynebacterineae isolated from human abscesses.</title>
        <authorList>
            <person name="Bell M.E."/>
            <person name="Bernard K.A."/>
            <person name="Harrington S.M."/>
            <person name="Patel N.B."/>
            <person name="Tucker T.A."/>
            <person name="Metcalfe M.G."/>
            <person name="McQuiston J.R."/>
        </authorList>
    </citation>
    <scope>NUCLEOTIDE SEQUENCE</scope>
    <source>
        <strain evidence="1">X1698</strain>
    </source>
</reference>
<accession>A0A0M4LZ68</accession>
<dbReference type="Gene3D" id="3.40.50.300">
    <property type="entry name" value="P-loop containing nucleotide triphosphate hydrolases"/>
    <property type="match status" value="1"/>
</dbReference>
<proteinExistence type="predicted"/>
<dbReference type="EMBL" id="CP012390">
    <property type="protein sequence ID" value="ALE18957.1"/>
    <property type="molecule type" value="Genomic_DNA"/>
</dbReference>